<feature type="signal peptide" evidence="2">
    <location>
        <begin position="1"/>
        <end position="23"/>
    </location>
</feature>
<keyword evidence="2" id="KW-0732">Signal</keyword>
<feature type="chain" id="PRO_5022945090" evidence="2">
    <location>
        <begin position="24"/>
        <end position="332"/>
    </location>
</feature>
<dbReference type="EMBL" id="SIHI01000025">
    <property type="protein sequence ID" value="TWT47047.1"/>
    <property type="molecule type" value="Genomic_DNA"/>
</dbReference>
<evidence type="ECO:0000313" key="3">
    <source>
        <dbReference type="EMBL" id="TWT47047.1"/>
    </source>
</evidence>
<keyword evidence="1" id="KW-0802">TPR repeat</keyword>
<name>A0A5C5W980_9PLAN</name>
<protein>
    <submittedName>
        <fullName evidence="3">Tetratricopeptide repeat protein</fullName>
    </submittedName>
</protein>
<organism evidence="3 4">
    <name type="scientific">Thalassoglobus neptunius</name>
    <dbReference type="NCBI Taxonomy" id="1938619"/>
    <lineage>
        <taxon>Bacteria</taxon>
        <taxon>Pseudomonadati</taxon>
        <taxon>Planctomycetota</taxon>
        <taxon>Planctomycetia</taxon>
        <taxon>Planctomycetales</taxon>
        <taxon>Planctomycetaceae</taxon>
        <taxon>Thalassoglobus</taxon>
    </lineage>
</organism>
<dbReference type="PROSITE" id="PS50005">
    <property type="entry name" value="TPR"/>
    <property type="match status" value="1"/>
</dbReference>
<feature type="repeat" description="TPR" evidence="1">
    <location>
        <begin position="205"/>
        <end position="238"/>
    </location>
</feature>
<dbReference type="Proteomes" id="UP000317243">
    <property type="component" value="Unassembled WGS sequence"/>
</dbReference>
<comment type="caution">
    <text evidence="3">The sequence shown here is derived from an EMBL/GenBank/DDBJ whole genome shotgun (WGS) entry which is preliminary data.</text>
</comment>
<keyword evidence="4" id="KW-1185">Reference proteome</keyword>
<evidence type="ECO:0000256" key="1">
    <source>
        <dbReference type="PROSITE-ProRule" id="PRU00339"/>
    </source>
</evidence>
<dbReference type="InterPro" id="IPR011990">
    <property type="entry name" value="TPR-like_helical_dom_sf"/>
</dbReference>
<dbReference type="OrthoDB" id="250076at2"/>
<dbReference type="InterPro" id="IPR019734">
    <property type="entry name" value="TPR_rpt"/>
</dbReference>
<sequence precursor="true">MNSKSPLLSLVLTVSVCTSIASAEEVSVESTPDQPTIAHQILDLEAEASEVTDKHYETLESILSDAELLFANNEMLAKTTSQNEAIRSLASIGQLLARRGFRLRLGVKSFAEMLTPRSDRYGRIYYEYDCDTSSLLYVSIGQRLGLPISFVESKIPGSTVNHNFVRWDFGNSTGIDWDTNGRFVRRPAVVGKFYGRSFSPKRLLAYAYFMRGKTWDEQGSPLKSIEDYRRASEIDPGHPRPANNLAWMYVSNREVQEVMEFSEALEYAQRSLETDRDPNILDTLACTIAEGGDFSQAITLEYEALRMTNSREYANRLSGFRRQMTYLQQQGR</sequence>
<gene>
    <name evidence="3" type="ORF">KOR42_42440</name>
</gene>
<dbReference type="SUPFAM" id="SSF48452">
    <property type="entry name" value="TPR-like"/>
    <property type="match status" value="1"/>
</dbReference>
<proteinExistence type="predicted"/>
<evidence type="ECO:0000256" key="2">
    <source>
        <dbReference type="SAM" id="SignalP"/>
    </source>
</evidence>
<dbReference type="Gene3D" id="1.25.40.10">
    <property type="entry name" value="Tetratricopeptide repeat domain"/>
    <property type="match status" value="1"/>
</dbReference>
<dbReference type="RefSeq" id="WP_146511623.1">
    <property type="nucleotide sequence ID" value="NZ_SIHI01000025.1"/>
</dbReference>
<dbReference type="AlphaFoldDB" id="A0A5C5W980"/>
<reference evidence="3 4" key="1">
    <citation type="submission" date="2019-02" db="EMBL/GenBank/DDBJ databases">
        <title>Deep-cultivation of Planctomycetes and their phenomic and genomic characterization uncovers novel biology.</title>
        <authorList>
            <person name="Wiegand S."/>
            <person name="Jogler M."/>
            <person name="Boedeker C."/>
            <person name="Pinto D."/>
            <person name="Vollmers J."/>
            <person name="Rivas-Marin E."/>
            <person name="Kohn T."/>
            <person name="Peeters S.H."/>
            <person name="Heuer A."/>
            <person name="Rast P."/>
            <person name="Oberbeckmann S."/>
            <person name="Bunk B."/>
            <person name="Jeske O."/>
            <person name="Meyerdierks A."/>
            <person name="Storesund J.E."/>
            <person name="Kallscheuer N."/>
            <person name="Luecker S."/>
            <person name="Lage O.M."/>
            <person name="Pohl T."/>
            <person name="Merkel B.J."/>
            <person name="Hornburger P."/>
            <person name="Mueller R.-W."/>
            <person name="Bruemmer F."/>
            <person name="Labrenz M."/>
            <person name="Spormann A.M."/>
            <person name="Op Den Camp H."/>
            <person name="Overmann J."/>
            <person name="Amann R."/>
            <person name="Jetten M.S.M."/>
            <person name="Mascher T."/>
            <person name="Medema M.H."/>
            <person name="Devos D.P."/>
            <person name="Kaster A.-K."/>
            <person name="Ovreas L."/>
            <person name="Rohde M."/>
            <person name="Galperin M.Y."/>
            <person name="Jogler C."/>
        </authorList>
    </citation>
    <scope>NUCLEOTIDE SEQUENCE [LARGE SCALE GENOMIC DNA]</scope>
    <source>
        <strain evidence="3 4">KOR42</strain>
    </source>
</reference>
<evidence type="ECO:0000313" key="4">
    <source>
        <dbReference type="Proteomes" id="UP000317243"/>
    </source>
</evidence>
<accession>A0A5C5W980</accession>